<feature type="domain" description="Nucleolus and neural progenitor protein-like N-terminal" evidence="2">
    <location>
        <begin position="25"/>
        <end position="175"/>
    </location>
</feature>
<name>A0A5K3F4W9_MESCO</name>
<proteinExistence type="predicted"/>
<accession>A0A5K3F4W9</accession>
<feature type="region of interest" description="Disordered" evidence="1">
    <location>
        <begin position="225"/>
        <end position="271"/>
    </location>
</feature>
<reference evidence="3" key="1">
    <citation type="submission" date="2019-11" db="UniProtKB">
        <authorList>
            <consortium name="WormBaseParasite"/>
        </authorList>
    </citation>
    <scope>IDENTIFICATION</scope>
</reference>
<dbReference type="Pfam" id="PF14780">
    <property type="entry name" value="NEPRO_N"/>
    <property type="match status" value="1"/>
</dbReference>
<protein>
    <submittedName>
        <fullName evidence="3">DUF4477 domain-containing protein</fullName>
    </submittedName>
</protein>
<sequence length="306" mass="34717">MLLDSLPVICYAKCDPSTKAFLQRSVDSFSSVFNEWDLKNDDLSITGRIVRKFKNQQRHFIHFRQLCQLERRIRKASTGRAQFCVRHVMRCLVDVAEPDRCFSRNVVDFLLLALNTWHNEVLVIRSLAESCWKNCDRQMLTGHFVKLATLIMIVLSRLLILSEKSIASSVELYNSTIILRPQVPNVGVVVDYLHDLPPKLNYISTISLNLRCVAALNLPIKDDDKTSAATPIRRPSNSISALHSEMTKKPKKQATSVSVTPSNRQTPPVNGKIKNRVSERKELMSILRKASGRSSSGPNFLEMLLK</sequence>
<dbReference type="WBParaSite" id="MCU_005473-RB">
    <property type="protein sequence ID" value="MCU_005473-RB"/>
    <property type="gene ID" value="MCU_005473"/>
</dbReference>
<evidence type="ECO:0000256" key="1">
    <source>
        <dbReference type="SAM" id="MobiDB-lite"/>
    </source>
</evidence>
<dbReference type="InterPro" id="IPR027951">
    <property type="entry name" value="Nepro_N"/>
</dbReference>
<evidence type="ECO:0000313" key="3">
    <source>
        <dbReference type="WBParaSite" id="MCU_005473-RB"/>
    </source>
</evidence>
<evidence type="ECO:0000259" key="2">
    <source>
        <dbReference type="Pfam" id="PF14780"/>
    </source>
</evidence>
<feature type="compositionally biased region" description="Polar residues" evidence="1">
    <location>
        <begin position="253"/>
        <end position="268"/>
    </location>
</feature>
<organism evidence="3">
    <name type="scientific">Mesocestoides corti</name>
    <name type="common">Flatworm</name>
    <dbReference type="NCBI Taxonomy" id="53468"/>
    <lineage>
        <taxon>Eukaryota</taxon>
        <taxon>Metazoa</taxon>
        <taxon>Spiralia</taxon>
        <taxon>Lophotrochozoa</taxon>
        <taxon>Platyhelminthes</taxon>
        <taxon>Cestoda</taxon>
        <taxon>Eucestoda</taxon>
        <taxon>Cyclophyllidea</taxon>
        <taxon>Mesocestoididae</taxon>
        <taxon>Mesocestoides</taxon>
    </lineage>
</organism>
<dbReference type="AlphaFoldDB" id="A0A5K3F4W9"/>